<keyword evidence="1" id="KW-0732">Signal</keyword>
<dbReference type="EMBL" id="JASNWA010000006">
    <property type="protein sequence ID" value="KAK3174104.1"/>
    <property type="molecule type" value="Genomic_DNA"/>
</dbReference>
<accession>A0AAE0DLA8</accession>
<evidence type="ECO:0000256" key="1">
    <source>
        <dbReference type="SAM" id="SignalP"/>
    </source>
</evidence>
<organism evidence="2 3">
    <name type="scientific">Lepraria neglecta</name>
    <dbReference type="NCBI Taxonomy" id="209136"/>
    <lineage>
        <taxon>Eukaryota</taxon>
        <taxon>Fungi</taxon>
        <taxon>Dikarya</taxon>
        <taxon>Ascomycota</taxon>
        <taxon>Pezizomycotina</taxon>
        <taxon>Lecanoromycetes</taxon>
        <taxon>OSLEUM clade</taxon>
        <taxon>Lecanoromycetidae</taxon>
        <taxon>Lecanorales</taxon>
        <taxon>Lecanorineae</taxon>
        <taxon>Stereocaulaceae</taxon>
        <taxon>Lepraria</taxon>
    </lineage>
</organism>
<feature type="signal peptide" evidence="1">
    <location>
        <begin position="1"/>
        <end position="17"/>
    </location>
</feature>
<comment type="caution">
    <text evidence="2">The sequence shown here is derived from an EMBL/GenBank/DDBJ whole genome shotgun (WGS) entry which is preliminary data.</text>
</comment>
<name>A0AAE0DLA8_9LECA</name>
<keyword evidence="3" id="KW-1185">Reference proteome</keyword>
<gene>
    <name evidence="2" type="ORF">OEA41_001348</name>
</gene>
<evidence type="ECO:0000313" key="2">
    <source>
        <dbReference type="EMBL" id="KAK3174104.1"/>
    </source>
</evidence>
<evidence type="ECO:0000313" key="3">
    <source>
        <dbReference type="Proteomes" id="UP001276659"/>
    </source>
</evidence>
<protein>
    <recommendedName>
        <fullName evidence="4">Secreted protein</fullName>
    </recommendedName>
</protein>
<feature type="chain" id="PRO_5042165957" description="Secreted protein" evidence="1">
    <location>
        <begin position="18"/>
        <end position="224"/>
    </location>
</feature>
<evidence type="ECO:0008006" key="4">
    <source>
        <dbReference type="Google" id="ProtNLM"/>
    </source>
</evidence>
<dbReference type="AlphaFoldDB" id="A0AAE0DLA8"/>
<sequence length="224" mass="24712">MLLLLLLALLHAATTKAAPETRCLDPYGPRIATAASCDNALNNLQRFMLPYYRQETVKVGTSRTSDIRLRKHFIDDSPDHPLGTPRCGISFFWDPKYEKAVKPYPVSPDAYDVLYPSQLQSSAQRIRDQCVAGAPPRGIEHIVPNQWVLVLFEGFYLDPQSGNWTTLMANGIEIAVNASLVNPVAPSGSSASTVLENGVDKLGATFRLVLREMIKTKILLDGTE</sequence>
<reference evidence="2" key="1">
    <citation type="submission" date="2022-11" db="EMBL/GenBank/DDBJ databases">
        <title>Chromosomal genome sequence assembly and mating type (MAT) locus characterization of the leprose asexual lichenized fungus Lepraria neglecta (Nyl.) Erichsen.</title>
        <authorList>
            <person name="Allen J.L."/>
            <person name="Pfeffer B."/>
        </authorList>
    </citation>
    <scope>NUCLEOTIDE SEQUENCE</scope>
    <source>
        <strain evidence="2">Allen 5258</strain>
    </source>
</reference>
<dbReference type="Proteomes" id="UP001276659">
    <property type="component" value="Unassembled WGS sequence"/>
</dbReference>
<proteinExistence type="predicted"/>